<evidence type="ECO:0000256" key="3">
    <source>
        <dbReference type="ARBA" id="ARBA00023161"/>
    </source>
</evidence>
<dbReference type="InterPro" id="IPR039722">
    <property type="entry name" value="Upf3"/>
</dbReference>
<evidence type="ECO:0000313" key="7">
    <source>
        <dbReference type="EMBL" id="JAC74413.1"/>
    </source>
</evidence>
<dbReference type="GO" id="GO:0005730">
    <property type="term" value="C:nucleolus"/>
    <property type="evidence" value="ECO:0007669"/>
    <property type="project" value="TreeGrafter"/>
</dbReference>
<keyword evidence="4" id="KW-0539">Nucleus</keyword>
<dbReference type="GO" id="GO:0000184">
    <property type="term" value="P:nuclear-transcribed mRNA catabolic process, nonsense-mediated decay"/>
    <property type="evidence" value="ECO:0007669"/>
    <property type="project" value="UniProtKB-KW"/>
</dbReference>
<sequence length="380" mass="40539">MPNQEQERTKVVVRKLPPELTQEEFQTALDSILDRSRYSWFRFMQGKISLKRVYNSCAYLKLKDTATVIEFSAKINGRHFKAGNLRPLACEVQYAPFQKAPRARSRKDPREGTLCKDADFQSFKERLEAPPAPLPSAEGQLQADEKGSGSDAVVVTPLMEFIRQKYARKAPKPKVAAVKGAAPKEKARKGAAGEDGARSASRRGKENGKGPREAFPAAEPAPAARPDKGSAAPRRPKASDRPPREARAEPESGPRRDAPQGASSEAAPKVLLRKDDDGGSGGGSSRATAGERSSGTAAAPPPRPRSGKPERIREGHQAYVPRPRQVSAREAAEGRTSGPPPRTGAGAASGGLEGADDHPQGGRAPGGRPPQGAPLEPGPR</sequence>
<feature type="compositionally biased region" description="Pro residues" evidence="5">
    <location>
        <begin position="367"/>
        <end position="380"/>
    </location>
</feature>
<comment type="similarity">
    <text evidence="2">Belongs to the RENT3 family.</text>
</comment>
<feature type="compositionally biased region" description="Low complexity" evidence="5">
    <location>
        <begin position="285"/>
        <end position="295"/>
    </location>
</feature>
<dbReference type="InterPro" id="IPR005120">
    <property type="entry name" value="UPF3_dom"/>
</dbReference>
<keyword evidence="3" id="KW-0866">Nonsense-mediated mRNA decay</keyword>
<dbReference type="SUPFAM" id="SSF54928">
    <property type="entry name" value="RNA-binding domain, RBD"/>
    <property type="match status" value="1"/>
</dbReference>
<evidence type="ECO:0000256" key="5">
    <source>
        <dbReference type="SAM" id="MobiDB-lite"/>
    </source>
</evidence>
<evidence type="ECO:0000256" key="2">
    <source>
        <dbReference type="ARBA" id="ARBA00005991"/>
    </source>
</evidence>
<dbReference type="EMBL" id="GBEZ01011365">
    <property type="protein sequence ID" value="JAC74413.1"/>
    <property type="molecule type" value="Transcribed_RNA"/>
</dbReference>
<comment type="subcellular location">
    <subcellularLocation>
        <location evidence="1">Nucleus</location>
    </subcellularLocation>
</comment>
<proteinExistence type="inferred from homology"/>
<dbReference type="Gene3D" id="3.30.70.330">
    <property type="match status" value="1"/>
</dbReference>
<gene>
    <name evidence="7" type="primary">RENT3</name>
    <name evidence="7" type="ORF">TSPGSL018_26033</name>
</gene>
<evidence type="ECO:0000256" key="1">
    <source>
        <dbReference type="ARBA" id="ARBA00004123"/>
    </source>
</evidence>
<feature type="compositionally biased region" description="Basic and acidic residues" evidence="5">
    <location>
        <begin position="237"/>
        <end position="258"/>
    </location>
</feature>
<accession>A0A061RR23</accession>
<name>A0A061RR23_9CHLO</name>
<feature type="domain" description="UPF3" evidence="6">
    <location>
        <begin position="7"/>
        <end position="166"/>
    </location>
</feature>
<evidence type="ECO:0000259" key="6">
    <source>
        <dbReference type="Pfam" id="PF03467"/>
    </source>
</evidence>
<dbReference type="GO" id="GO:0003729">
    <property type="term" value="F:mRNA binding"/>
    <property type="evidence" value="ECO:0007669"/>
    <property type="project" value="TreeGrafter"/>
</dbReference>
<feature type="region of interest" description="Disordered" evidence="5">
    <location>
        <begin position="129"/>
        <end position="149"/>
    </location>
</feature>
<dbReference type="GO" id="GO:0005737">
    <property type="term" value="C:cytoplasm"/>
    <property type="evidence" value="ECO:0007669"/>
    <property type="project" value="TreeGrafter"/>
</dbReference>
<dbReference type="PANTHER" id="PTHR13112:SF0">
    <property type="entry name" value="FI21285P1"/>
    <property type="match status" value="1"/>
</dbReference>
<evidence type="ECO:0000256" key="4">
    <source>
        <dbReference type="ARBA" id="ARBA00023242"/>
    </source>
</evidence>
<dbReference type="CDD" id="cd12455">
    <property type="entry name" value="RRM_like_Smg4_UPF3"/>
    <property type="match status" value="1"/>
</dbReference>
<reference evidence="7" key="1">
    <citation type="submission" date="2014-05" db="EMBL/GenBank/DDBJ databases">
        <title>The transcriptome of the halophilic microalga Tetraselmis sp. GSL018 isolated from the Great Salt Lake, Utah.</title>
        <authorList>
            <person name="Jinkerson R.E."/>
            <person name="D'Adamo S."/>
            <person name="Posewitz M.C."/>
        </authorList>
    </citation>
    <scope>NUCLEOTIDE SEQUENCE</scope>
    <source>
        <strain evidence="7">GSL018</strain>
    </source>
</reference>
<dbReference type="InterPro" id="IPR035979">
    <property type="entry name" value="RBD_domain_sf"/>
</dbReference>
<dbReference type="Pfam" id="PF03467">
    <property type="entry name" value="Smg4_UPF3"/>
    <property type="match status" value="1"/>
</dbReference>
<feature type="region of interest" description="Disordered" evidence="5">
    <location>
        <begin position="168"/>
        <end position="380"/>
    </location>
</feature>
<feature type="compositionally biased region" description="Basic and acidic residues" evidence="5">
    <location>
        <begin position="191"/>
        <end position="212"/>
    </location>
</feature>
<organism evidence="7">
    <name type="scientific">Tetraselmis sp. GSL018</name>
    <dbReference type="NCBI Taxonomy" id="582737"/>
    <lineage>
        <taxon>Eukaryota</taxon>
        <taxon>Viridiplantae</taxon>
        <taxon>Chlorophyta</taxon>
        <taxon>core chlorophytes</taxon>
        <taxon>Chlorodendrophyceae</taxon>
        <taxon>Chlorodendrales</taxon>
        <taxon>Chlorodendraceae</taxon>
        <taxon>Tetraselmis</taxon>
    </lineage>
</organism>
<dbReference type="InterPro" id="IPR012677">
    <property type="entry name" value="Nucleotide-bd_a/b_plait_sf"/>
</dbReference>
<dbReference type="AlphaFoldDB" id="A0A061RR23"/>
<dbReference type="GO" id="GO:0045727">
    <property type="term" value="P:positive regulation of translation"/>
    <property type="evidence" value="ECO:0007669"/>
    <property type="project" value="TreeGrafter"/>
</dbReference>
<dbReference type="PANTHER" id="PTHR13112">
    <property type="entry name" value="UPF3 REGULATOR OF NONSENSE TRANSCRIPTS-LIKE PROTEIN"/>
    <property type="match status" value="1"/>
</dbReference>
<feature type="compositionally biased region" description="Low complexity" evidence="5">
    <location>
        <begin position="213"/>
        <end position="224"/>
    </location>
</feature>
<feature type="compositionally biased region" description="Basic and acidic residues" evidence="5">
    <location>
        <begin position="307"/>
        <end position="316"/>
    </location>
</feature>
<protein>
    <submittedName>
        <fullName evidence="7">Regulator of nonsense transcripts 3</fullName>
    </submittedName>
</protein>